<dbReference type="OMA" id="QFFRIGY"/>
<dbReference type="EMBL" id="CP013695">
    <property type="protein sequence ID" value="ALU30900.1"/>
    <property type="molecule type" value="Genomic_DNA"/>
</dbReference>
<dbReference type="Proteomes" id="UP000060043">
    <property type="component" value="Chromosome"/>
</dbReference>
<evidence type="ECO:0000256" key="1">
    <source>
        <dbReference type="SAM" id="Phobius"/>
    </source>
</evidence>
<dbReference type="GeneID" id="14552171"/>
<gene>
    <name evidence="2" type="ORF">ATY89_09720</name>
    <name evidence="3" type="ORF">ATZ20_01275</name>
</gene>
<name>A0A0U2W1C7_9CREN</name>
<proteinExistence type="predicted"/>
<dbReference type="AlphaFoldDB" id="A0A0U2W1C7"/>
<feature type="transmembrane region" description="Helical" evidence="1">
    <location>
        <begin position="6"/>
        <end position="31"/>
    </location>
</feature>
<accession>A0A0U2W1C7</accession>
<keyword evidence="1" id="KW-0472">Membrane</keyword>
<evidence type="ECO:0000313" key="5">
    <source>
        <dbReference type="Proteomes" id="UP000065473"/>
    </source>
</evidence>
<keyword evidence="1" id="KW-0812">Transmembrane</keyword>
<protein>
    <submittedName>
        <fullName evidence="3">Uncharacterized protein</fullName>
    </submittedName>
</protein>
<organism evidence="3 4">
    <name type="scientific">Sulfolobus acidocaldarius</name>
    <dbReference type="NCBI Taxonomy" id="2285"/>
    <lineage>
        <taxon>Archaea</taxon>
        <taxon>Thermoproteota</taxon>
        <taxon>Thermoprotei</taxon>
        <taxon>Sulfolobales</taxon>
        <taxon>Sulfolobaceae</taxon>
        <taxon>Sulfolobus</taxon>
    </lineage>
</organism>
<evidence type="ECO:0000313" key="4">
    <source>
        <dbReference type="Proteomes" id="UP000060043"/>
    </source>
</evidence>
<evidence type="ECO:0000313" key="2">
    <source>
        <dbReference type="EMBL" id="ALU30185.1"/>
    </source>
</evidence>
<sequence>MDNSVTTFILVIATIFVGIAIFGLFSAYYGINATQINQVKNIQQIASEFQVRLIESQISNSETSFIVIPYIPNYKGTLYVSGFLISSQYVNSQPVVTPNLGQGFININGTSPVCSGLVNVQTDSDTSLYYGQICLQQTFPNAPQIIYLATGQKAILWFLVFQNNQYYRIGYVLLSG</sequence>
<dbReference type="EMBL" id="CP013694">
    <property type="protein sequence ID" value="ALU30185.1"/>
    <property type="molecule type" value="Genomic_DNA"/>
</dbReference>
<dbReference type="RefSeq" id="WP_011278492.1">
    <property type="nucleotide sequence ID" value="NZ_BHWZ01000004.1"/>
</dbReference>
<dbReference type="OrthoDB" id="41975at2157"/>
<dbReference type="Proteomes" id="UP000065473">
    <property type="component" value="Chromosome"/>
</dbReference>
<keyword evidence="1" id="KW-1133">Transmembrane helix</keyword>
<evidence type="ECO:0000313" key="3">
    <source>
        <dbReference type="EMBL" id="ALU30900.1"/>
    </source>
</evidence>
<reference evidence="4 5" key="1">
    <citation type="submission" date="2015-12" db="EMBL/GenBank/DDBJ databases">
        <title>A stable core within a dynamic pangenome in Sulfolobus acidocaldarius.</title>
        <authorList>
            <person name="Anderson R."/>
            <person name="Kouris A."/>
            <person name="Seward C."/>
            <person name="Campbell K."/>
            <person name="Whitaker R."/>
        </authorList>
    </citation>
    <scope>NUCLEOTIDE SEQUENCE [LARGE SCALE GENOMIC DNA]</scope>
    <source>
        <strain evidence="2 5">GG12-C01-09</strain>
        <strain evidence="3 4">NG05B_CO5_07</strain>
    </source>
</reference>